<dbReference type="SUPFAM" id="SSF57625">
    <property type="entry name" value="Invertebrate chitin-binding proteins"/>
    <property type="match status" value="2"/>
</dbReference>
<keyword evidence="4" id="KW-1015">Disulfide bond</keyword>
<keyword evidence="1" id="KW-0147">Chitin-binding</keyword>
<evidence type="ECO:0000256" key="5">
    <source>
        <dbReference type="ARBA" id="ARBA00023180"/>
    </source>
</evidence>
<feature type="domain" description="Chitin-binding type-2" evidence="7">
    <location>
        <begin position="69"/>
        <end position="114"/>
    </location>
</feature>
<dbReference type="EMBL" id="CH954182">
    <property type="protein sequence ID" value="EDV53665.1"/>
    <property type="molecule type" value="Genomic_DNA"/>
</dbReference>
<keyword evidence="2" id="KW-0732">Signal</keyword>
<feature type="compositionally biased region" description="Basic and acidic residues" evidence="6">
    <location>
        <begin position="1"/>
        <end position="22"/>
    </location>
</feature>
<dbReference type="HOGENOM" id="CLU_1306017_0_0_1"/>
<dbReference type="GO" id="GO:0008061">
    <property type="term" value="F:chitin binding"/>
    <property type="evidence" value="ECO:0007669"/>
    <property type="project" value="UniProtKB-KW"/>
</dbReference>
<keyword evidence="9" id="KW-1185">Reference proteome</keyword>
<dbReference type="FunFam" id="2.170.140.10:FF:000019">
    <property type="entry name" value="Mucin 26B"/>
    <property type="match status" value="1"/>
</dbReference>
<dbReference type="PANTHER" id="PTHR23301">
    <property type="entry name" value="CHITIN BINDING PERITROPHIN-A"/>
    <property type="match status" value="1"/>
</dbReference>
<gene>
    <name evidence="8" type="primary">Dere\GG12246</name>
    <name evidence="8" type="ORF">Dere_GG12246</name>
</gene>
<dbReference type="Proteomes" id="UP000008711">
    <property type="component" value="Unassembled WGS sequence"/>
</dbReference>
<keyword evidence="5" id="KW-0325">Glycoprotein</keyword>
<dbReference type="InterPro" id="IPR002557">
    <property type="entry name" value="Chitin-bd_dom"/>
</dbReference>
<dbReference type="PhylomeDB" id="B3P6J5"/>
<feature type="region of interest" description="Disordered" evidence="6">
    <location>
        <begin position="1"/>
        <end position="40"/>
    </location>
</feature>
<organism evidence="8 9">
    <name type="scientific">Drosophila erecta</name>
    <name type="common">Fruit fly</name>
    <dbReference type="NCBI Taxonomy" id="7220"/>
    <lineage>
        <taxon>Eukaryota</taxon>
        <taxon>Metazoa</taxon>
        <taxon>Ecdysozoa</taxon>
        <taxon>Arthropoda</taxon>
        <taxon>Hexapoda</taxon>
        <taxon>Insecta</taxon>
        <taxon>Pterygota</taxon>
        <taxon>Neoptera</taxon>
        <taxon>Endopterygota</taxon>
        <taxon>Diptera</taxon>
        <taxon>Brachycera</taxon>
        <taxon>Muscomorpha</taxon>
        <taxon>Ephydroidea</taxon>
        <taxon>Drosophilidae</taxon>
        <taxon>Drosophila</taxon>
        <taxon>Sophophora</taxon>
    </lineage>
</organism>
<dbReference type="OrthoDB" id="6020543at2759"/>
<evidence type="ECO:0000256" key="4">
    <source>
        <dbReference type="ARBA" id="ARBA00023157"/>
    </source>
</evidence>
<reference evidence="8 9" key="1">
    <citation type="journal article" date="2007" name="Nature">
        <title>Evolution of genes and genomes on the Drosophila phylogeny.</title>
        <authorList>
            <consortium name="Drosophila 12 Genomes Consortium"/>
            <person name="Clark A.G."/>
            <person name="Eisen M.B."/>
            <person name="Smith D.R."/>
            <person name="Bergman C.M."/>
            <person name="Oliver B."/>
            <person name="Markow T.A."/>
            <person name="Kaufman T.C."/>
            <person name="Kellis M."/>
            <person name="Gelbart W."/>
            <person name="Iyer V.N."/>
            <person name="Pollard D.A."/>
            <person name="Sackton T.B."/>
            <person name="Larracuente A.M."/>
            <person name="Singh N.D."/>
            <person name="Abad J.P."/>
            <person name="Abt D.N."/>
            <person name="Adryan B."/>
            <person name="Aguade M."/>
            <person name="Akashi H."/>
            <person name="Anderson W.W."/>
            <person name="Aquadro C.F."/>
            <person name="Ardell D.H."/>
            <person name="Arguello R."/>
            <person name="Artieri C.G."/>
            <person name="Barbash D.A."/>
            <person name="Barker D."/>
            <person name="Barsanti P."/>
            <person name="Batterham P."/>
            <person name="Batzoglou S."/>
            <person name="Begun D."/>
            <person name="Bhutkar A."/>
            <person name="Blanco E."/>
            <person name="Bosak S.A."/>
            <person name="Bradley R.K."/>
            <person name="Brand A.D."/>
            <person name="Brent M.R."/>
            <person name="Brooks A.N."/>
            <person name="Brown R.H."/>
            <person name="Butlin R.K."/>
            <person name="Caggese C."/>
            <person name="Calvi B.R."/>
            <person name="Bernardo de Carvalho A."/>
            <person name="Caspi A."/>
            <person name="Castrezana S."/>
            <person name="Celniker S.E."/>
            <person name="Chang J.L."/>
            <person name="Chapple C."/>
            <person name="Chatterji S."/>
            <person name="Chinwalla A."/>
            <person name="Civetta A."/>
            <person name="Clifton S.W."/>
            <person name="Comeron J.M."/>
            <person name="Costello J.C."/>
            <person name="Coyne J.A."/>
            <person name="Daub J."/>
            <person name="David R.G."/>
            <person name="Delcher A.L."/>
            <person name="Delehaunty K."/>
            <person name="Do C.B."/>
            <person name="Ebling H."/>
            <person name="Edwards K."/>
            <person name="Eickbush T."/>
            <person name="Evans J.D."/>
            <person name="Filipski A."/>
            <person name="Findeiss S."/>
            <person name="Freyhult E."/>
            <person name="Fulton L."/>
            <person name="Fulton R."/>
            <person name="Garcia A.C."/>
            <person name="Gardiner A."/>
            <person name="Garfield D.A."/>
            <person name="Garvin B.E."/>
            <person name="Gibson G."/>
            <person name="Gilbert D."/>
            <person name="Gnerre S."/>
            <person name="Godfrey J."/>
            <person name="Good R."/>
            <person name="Gotea V."/>
            <person name="Gravely B."/>
            <person name="Greenberg A.J."/>
            <person name="Griffiths-Jones S."/>
            <person name="Gross S."/>
            <person name="Guigo R."/>
            <person name="Gustafson E.A."/>
            <person name="Haerty W."/>
            <person name="Hahn M.W."/>
            <person name="Halligan D.L."/>
            <person name="Halpern A.L."/>
            <person name="Halter G.M."/>
            <person name="Han M.V."/>
            <person name="Heger A."/>
            <person name="Hillier L."/>
            <person name="Hinrichs A.S."/>
            <person name="Holmes I."/>
            <person name="Hoskins R.A."/>
            <person name="Hubisz M.J."/>
            <person name="Hultmark D."/>
            <person name="Huntley M.A."/>
            <person name="Jaffe D.B."/>
            <person name="Jagadeeshan S."/>
            <person name="Jeck W.R."/>
            <person name="Johnson J."/>
            <person name="Jones C.D."/>
            <person name="Jordan W.C."/>
            <person name="Karpen G.H."/>
            <person name="Kataoka E."/>
            <person name="Keightley P.D."/>
            <person name="Kheradpour P."/>
            <person name="Kirkness E.F."/>
            <person name="Koerich L.B."/>
            <person name="Kristiansen K."/>
            <person name="Kudrna D."/>
            <person name="Kulathinal R.J."/>
            <person name="Kumar S."/>
            <person name="Kwok R."/>
            <person name="Lander E."/>
            <person name="Langley C.H."/>
            <person name="Lapoint R."/>
            <person name="Lazzaro B.P."/>
            <person name="Lee S.J."/>
            <person name="Levesque L."/>
            <person name="Li R."/>
            <person name="Lin C.F."/>
            <person name="Lin M.F."/>
            <person name="Lindblad-Toh K."/>
            <person name="Llopart A."/>
            <person name="Long M."/>
            <person name="Low L."/>
            <person name="Lozovsky E."/>
            <person name="Lu J."/>
            <person name="Luo M."/>
            <person name="Machado C.A."/>
            <person name="Makalowski W."/>
            <person name="Marzo M."/>
            <person name="Matsuda M."/>
            <person name="Matzkin L."/>
            <person name="McAllister B."/>
            <person name="McBride C.S."/>
            <person name="McKernan B."/>
            <person name="McKernan K."/>
            <person name="Mendez-Lago M."/>
            <person name="Minx P."/>
            <person name="Mollenhauer M.U."/>
            <person name="Montooth K."/>
            <person name="Mount S.M."/>
            <person name="Mu X."/>
            <person name="Myers E."/>
            <person name="Negre B."/>
            <person name="Newfeld S."/>
            <person name="Nielsen R."/>
            <person name="Noor M.A."/>
            <person name="O'Grady P."/>
            <person name="Pachter L."/>
            <person name="Papaceit M."/>
            <person name="Parisi M.J."/>
            <person name="Parisi M."/>
            <person name="Parts L."/>
            <person name="Pedersen J.S."/>
            <person name="Pesole G."/>
            <person name="Phillippy A.M."/>
            <person name="Ponting C.P."/>
            <person name="Pop M."/>
            <person name="Porcelli D."/>
            <person name="Powell J.R."/>
            <person name="Prohaska S."/>
            <person name="Pruitt K."/>
            <person name="Puig M."/>
            <person name="Quesneville H."/>
            <person name="Ram K.R."/>
            <person name="Rand D."/>
            <person name="Rasmussen M.D."/>
            <person name="Reed L.K."/>
            <person name="Reenan R."/>
            <person name="Reily A."/>
            <person name="Remington K.A."/>
            <person name="Rieger T.T."/>
            <person name="Ritchie M.G."/>
            <person name="Robin C."/>
            <person name="Rogers Y.H."/>
            <person name="Rohde C."/>
            <person name="Rozas J."/>
            <person name="Rubenfield M.J."/>
            <person name="Ruiz A."/>
            <person name="Russo S."/>
            <person name="Salzberg S.L."/>
            <person name="Sanchez-Gracia A."/>
            <person name="Saranga D.J."/>
            <person name="Sato H."/>
            <person name="Schaeffer S.W."/>
            <person name="Schatz M.C."/>
            <person name="Schlenke T."/>
            <person name="Schwartz R."/>
            <person name="Segarra C."/>
            <person name="Singh R.S."/>
            <person name="Sirot L."/>
            <person name="Sirota M."/>
            <person name="Sisneros N.B."/>
            <person name="Smith C.D."/>
            <person name="Smith T.F."/>
            <person name="Spieth J."/>
            <person name="Stage D.E."/>
            <person name="Stark A."/>
            <person name="Stephan W."/>
            <person name="Strausberg R.L."/>
            <person name="Strempel S."/>
            <person name="Sturgill D."/>
            <person name="Sutton G."/>
            <person name="Sutton G.G."/>
            <person name="Tao W."/>
            <person name="Teichmann S."/>
            <person name="Tobari Y.N."/>
            <person name="Tomimura Y."/>
            <person name="Tsolas J.M."/>
            <person name="Valente V.L."/>
            <person name="Venter E."/>
            <person name="Venter J.C."/>
            <person name="Vicario S."/>
            <person name="Vieira F.G."/>
            <person name="Vilella A.J."/>
            <person name="Villasante A."/>
            <person name="Walenz B."/>
            <person name="Wang J."/>
            <person name="Wasserman M."/>
            <person name="Watts T."/>
            <person name="Wilson D."/>
            <person name="Wilson R.K."/>
            <person name="Wing R.A."/>
            <person name="Wolfner M.F."/>
            <person name="Wong A."/>
            <person name="Wong G.K."/>
            <person name="Wu C.I."/>
            <person name="Wu G."/>
            <person name="Yamamoto D."/>
            <person name="Yang H.P."/>
            <person name="Yang S.P."/>
            <person name="Yorke J.A."/>
            <person name="Yoshida K."/>
            <person name="Zdobnov E."/>
            <person name="Zhang P."/>
            <person name="Zhang Y."/>
            <person name="Zimin A.V."/>
            <person name="Baldwin J."/>
            <person name="Abdouelleil A."/>
            <person name="Abdulkadir J."/>
            <person name="Abebe A."/>
            <person name="Abera B."/>
            <person name="Abreu J."/>
            <person name="Acer S.C."/>
            <person name="Aftuck L."/>
            <person name="Alexander A."/>
            <person name="An P."/>
            <person name="Anderson E."/>
            <person name="Anderson S."/>
            <person name="Arachi H."/>
            <person name="Azer M."/>
            <person name="Bachantsang P."/>
            <person name="Barry A."/>
            <person name="Bayul T."/>
            <person name="Berlin A."/>
            <person name="Bessette D."/>
            <person name="Bloom T."/>
            <person name="Blye J."/>
            <person name="Boguslavskiy L."/>
            <person name="Bonnet C."/>
            <person name="Boukhgalter B."/>
            <person name="Bourzgui I."/>
            <person name="Brown A."/>
            <person name="Cahill P."/>
            <person name="Channer S."/>
            <person name="Cheshatsang Y."/>
            <person name="Chuda L."/>
            <person name="Citroen M."/>
            <person name="Collymore A."/>
            <person name="Cooke P."/>
            <person name="Costello M."/>
            <person name="D'Aco K."/>
            <person name="Daza R."/>
            <person name="De Haan G."/>
            <person name="DeGray S."/>
            <person name="DeMaso C."/>
            <person name="Dhargay N."/>
            <person name="Dooley K."/>
            <person name="Dooley E."/>
            <person name="Doricent M."/>
            <person name="Dorje P."/>
            <person name="Dorjee K."/>
            <person name="Dupes A."/>
            <person name="Elong R."/>
            <person name="Falk J."/>
            <person name="Farina A."/>
            <person name="Faro S."/>
            <person name="Ferguson D."/>
            <person name="Fisher S."/>
            <person name="Foley C.D."/>
            <person name="Franke A."/>
            <person name="Friedrich D."/>
            <person name="Gadbois L."/>
            <person name="Gearin G."/>
            <person name="Gearin C.R."/>
            <person name="Giannoukos G."/>
            <person name="Goode T."/>
            <person name="Graham J."/>
            <person name="Grandbois E."/>
            <person name="Grewal S."/>
            <person name="Gyaltsen K."/>
            <person name="Hafez N."/>
            <person name="Hagos B."/>
            <person name="Hall J."/>
            <person name="Henson C."/>
            <person name="Hollinger A."/>
            <person name="Honan T."/>
            <person name="Huard M.D."/>
            <person name="Hughes L."/>
            <person name="Hurhula B."/>
            <person name="Husby M.E."/>
            <person name="Kamat A."/>
            <person name="Kanga B."/>
            <person name="Kashin S."/>
            <person name="Khazanovich D."/>
            <person name="Kisner P."/>
            <person name="Lance K."/>
            <person name="Lara M."/>
            <person name="Lee W."/>
            <person name="Lennon N."/>
            <person name="Letendre F."/>
            <person name="LeVine R."/>
            <person name="Lipovsky A."/>
            <person name="Liu X."/>
            <person name="Liu J."/>
            <person name="Liu S."/>
            <person name="Lokyitsang T."/>
            <person name="Lokyitsang Y."/>
            <person name="Lubonja R."/>
            <person name="Lui A."/>
            <person name="MacDonald P."/>
            <person name="Magnisalis V."/>
            <person name="Maru K."/>
            <person name="Matthews C."/>
            <person name="McCusker W."/>
            <person name="McDonough S."/>
            <person name="Mehta T."/>
            <person name="Meldrim J."/>
            <person name="Meneus L."/>
            <person name="Mihai O."/>
            <person name="Mihalev A."/>
            <person name="Mihova T."/>
            <person name="Mittelman R."/>
            <person name="Mlenga V."/>
            <person name="Montmayeur A."/>
            <person name="Mulrain L."/>
            <person name="Navidi A."/>
            <person name="Naylor J."/>
            <person name="Negash T."/>
            <person name="Nguyen T."/>
            <person name="Nguyen N."/>
            <person name="Nicol R."/>
            <person name="Norbu C."/>
            <person name="Norbu N."/>
            <person name="Novod N."/>
            <person name="O'Neill B."/>
            <person name="Osman S."/>
            <person name="Markiewicz E."/>
            <person name="Oyono O.L."/>
            <person name="Patti C."/>
            <person name="Phunkhang P."/>
            <person name="Pierre F."/>
            <person name="Priest M."/>
            <person name="Raghuraman S."/>
            <person name="Rege F."/>
            <person name="Reyes R."/>
            <person name="Rise C."/>
            <person name="Rogov P."/>
            <person name="Ross K."/>
            <person name="Ryan E."/>
            <person name="Settipalli S."/>
            <person name="Shea T."/>
            <person name="Sherpa N."/>
            <person name="Shi L."/>
            <person name="Shih D."/>
            <person name="Sparrow T."/>
            <person name="Spaulding J."/>
            <person name="Stalker J."/>
            <person name="Stange-Thomann N."/>
            <person name="Stavropoulos S."/>
            <person name="Stone C."/>
            <person name="Strader C."/>
            <person name="Tesfaye S."/>
            <person name="Thomson T."/>
            <person name="Thoulutsang Y."/>
            <person name="Thoulutsang D."/>
            <person name="Topham K."/>
            <person name="Topping I."/>
            <person name="Tsamla T."/>
            <person name="Vassiliev H."/>
            <person name="Vo A."/>
            <person name="Wangchuk T."/>
            <person name="Wangdi T."/>
            <person name="Weiand M."/>
            <person name="Wilkinson J."/>
            <person name="Wilson A."/>
            <person name="Yadav S."/>
            <person name="Young G."/>
            <person name="Yu Q."/>
            <person name="Zembek L."/>
            <person name="Zhong D."/>
            <person name="Zimmer A."/>
            <person name="Zwirko Z."/>
            <person name="Jaffe D.B."/>
            <person name="Alvarez P."/>
            <person name="Brockman W."/>
            <person name="Butler J."/>
            <person name="Chin C."/>
            <person name="Gnerre S."/>
            <person name="Grabherr M."/>
            <person name="Kleber M."/>
            <person name="Mauceli E."/>
            <person name="MacCallum I."/>
        </authorList>
    </citation>
    <scope>NUCLEOTIDE SEQUENCE [LARGE SCALE GENOMIC DNA]</scope>
    <source>
        <strain evidence="8 9">TSC#14021-0224.01</strain>
    </source>
</reference>
<sequence length="211" mass="23092">MVMKDGERRTEDAGSRTQDAAKEQGAGDDGVDDDSMRKEVQAQKVHSQSFALLLIAVFASTTSGASVSDLLCRNKANGIRALVPGSCSRFYECQNGVAQEYSCANFYDFKIRSCAVAATQSKQNPVRRNPVHRLLWEAAEWAGLSSPSSEAQIKVSCLGKPDGFLMASPERCNDYYICRHQRALKVSCGDRYFNGLKGICDLPENTSCVQS</sequence>
<feature type="domain" description="Chitin-binding type-2" evidence="7">
    <location>
        <begin position="154"/>
        <end position="210"/>
    </location>
</feature>
<dbReference type="PROSITE" id="PS50940">
    <property type="entry name" value="CHIT_BIND_II"/>
    <property type="match status" value="2"/>
</dbReference>
<protein>
    <submittedName>
        <fullName evidence="8">GG12246</fullName>
    </submittedName>
</protein>
<keyword evidence="3" id="KW-0677">Repeat</keyword>
<dbReference type="Gene3D" id="2.170.140.10">
    <property type="entry name" value="Chitin binding domain"/>
    <property type="match status" value="1"/>
</dbReference>
<dbReference type="SMART" id="SM00494">
    <property type="entry name" value="ChtBD2"/>
    <property type="match status" value="2"/>
</dbReference>
<accession>B3P6J5</accession>
<evidence type="ECO:0000259" key="7">
    <source>
        <dbReference type="PROSITE" id="PS50940"/>
    </source>
</evidence>
<name>B3P6J5_DROER</name>
<evidence type="ECO:0000313" key="8">
    <source>
        <dbReference type="EMBL" id="EDV53665.1"/>
    </source>
</evidence>
<evidence type="ECO:0000256" key="3">
    <source>
        <dbReference type="ARBA" id="ARBA00022737"/>
    </source>
</evidence>
<evidence type="ECO:0000256" key="2">
    <source>
        <dbReference type="ARBA" id="ARBA00022729"/>
    </source>
</evidence>
<dbReference type="Pfam" id="PF01607">
    <property type="entry name" value="CBM_14"/>
    <property type="match status" value="2"/>
</dbReference>
<evidence type="ECO:0000256" key="6">
    <source>
        <dbReference type="SAM" id="MobiDB-lite"/>
    </source>
</evidence>
<dbReference type="InterPro" id="IPR036508">
    <property type="entry name" value="Chitin-bd_dom_sf"/>
</dbReference>
<evidence type="ECO:0000256" key="1">
    <source>
        <dbReference type="ARBA" id="ARBA00022669"/>
    </source>
</evidence>
<dbReference type="GO" id="GO:0005576">
    <property type="term" value="C:extracellular region"/>
    <property type="evidence" value="ECO:0007669"/>
    <property type="project" value="InterPro"/>
</dbReference>
<dbReference type="PANTHER" id="PTHR23301:SF0">
    <property type="entry name" value="CHITIN-BINDING TYPE-2 DOMAIN-CONTAINING PROTEIN-RELATED"/>
    <property type="match status" value="1"/>
</dbReference>
<dbReference type="AlphaFoldDB" id="B3P6J5"/>
<dbReference type="InterPro" id="IPR051940">
    <property type="entry name" value="Chitin_bind-dev_reg"/>
</dbReference>
<evidence type="ECO:0000313" key="9">
    <source>
        <dbReference type="Proteomes" id="UP000008711"/>
    </source>
</evidence>
<proteinExistence type="predicted"/>
<reference evidence="8 9" key="2">
    <citation type="journal article" date="2008" name="Bioinformatics">
        <title>Assembly reconciliation.</title>
        <authorList>
            <person name="Zimin A.V."/>
            <person name="Smith D.R."/>
            <person name="Sutton G."/>
            <person name="Yorke J.A."/>
        </authorList>
    </citation>
    <scope>NUCLEOTIDE SEQUENCE [LARGE SCALE GENOMIC DNA]</scope>
    <source>
        <strain evidence="8 9">TSC#14021-0224.01</strain>
    </source>
</reference>